<gene>
    <name evidence="10" type="ORF">ATJ97_1575</name>
</gene>
<dbReference type="PANTHER" id="PTHR24422:SF10">
    <property type="entry name" value="CHEMOTAXIS PROTEIN METHYLTRANSFERASE 2"/>
    <property type="match status" value="1"/>
</dbReference>
<dbReference type="Gene3D" id="3.40.50.150">
    <property type="entry name" value="Vaccinia Virus protein VP39"/>
    <property type="match status" value="1"/>
</dbReference>
<feature type="coiled-coil region" evidence="6">
    <location>
        <begin position="438"/>
        <end position="521"/>
    </location>
</feature>
<dbReference type="Pfam" id="PF03705">
    <property type="entry name" value="CheR_N"/>
    <property type="match status" value="1"/>
</dbReference>
<dbReference type="InterPro" id="IPR013656">
    <property type="entry name" value="PAS_4"/>
</dbReference>
<dbReference type="AlphaFoldDB" id="A0A2A9ELG6"/>
<dbReference type="CDD" id="cd02440">
    <property type="entry name" value="AdoMet_MTases"/>
    <property type="match status" value="1"/>
</dbReference>
<evidence type="ECO:0000313" key="10">
    <source>
        <dbReference type="EMBL" id="PFG39080.1"/>
    </source>
</evidence>
<evidence type="ECO:0000256" key="2">
    <source>
        <dbReference type="ARBA" id="ARBA00012534"/>
    </source>
</evidence>
<dbReference type="EC" id="2.1.1.80" evidence="2"/>
<comment type="catalytic activity">
    <reaction evidence="1">
        <text>L-glutamyl-[protein] + S-adenosyl-L-methionine = [protein]-L-glutamate 5-O-methyl ester + S-adenosyl-L-homocysteine</text>
        <dbReference type="Rhea" id="RHEA:24452"/>
        <dbReference type="Rhea" id="RHEA-COMP:10208"/>
        <dbReference type="Rhea" id="RHEA-COMP:10311"/>
        <dbReference type="ChEBI" id="CHEBI:29973"/>
        <dbReference type="ChEBI" id="CHEBI:57856"/>
        <dbReference type="ChEBI" id="CHEBI:59789"/>
        <dbReference type="ChEBI" id="CHEBI:82795"/>
        <dbReference type="EC" id="2.1.1.80"/>
    </reaction>
</comment>
<feature type="domain" description="CheR-type methyltransferase" evidence="9">
    <location>
        <begin position="35"/>
        <end position="296"/>
    </location>
</feature>
<keyword evidence="6" id="KW-0175">Coiled coil</keyword>
<dbReference type="Pfam" id="PF08448">
    <property type="entry name" value="PAS_4"/>
    <property type="match status" value="1"/>
</dbReference>
<dbReference type="SUPFAM" id="SSF57997">
    <property type="entry name" value="Tropomyosin"/>
    <property type="match status" value="1"/>
</dbReference>
<dbReference type="PRINTS" id="PR00996">
    <property type="entry name" value="CHERMTFRASE"/>
</dbReference>
<dbReference type="PANTHER" id="PTHR24422">
    <property type="entry name" value="CHEMOTAXIS PROTEIN METHYLTRANSFERASE"/>
    <property type="match status" value="1"/>
</dbReference>
<dbReference type="Gene3D" id="1.10.287.620">
    <property type="entry name" value="Helix Hairpins"/>
    <property type="match status" value="1"/>
</dbReference>
<evidence type="ECO:0000256" key="4">
    <source>
        <dbReference type="ARBA" id="ARBA00022679"/>
    </source>
</evidence>
<dbReference type="NCBIfam" id="TIGR00229">
    <property type="entry name" value="sensory_box"/>
    <property type="match status" value="1"/>
</dbReference>
<dbReference type="Gene3D" id="1.10.155.10">
    <property type="entry name" value="Chemotaxis receptor methyltransferase CheR, N-terminal domain"/>
    <property type="match status" value="1"/>
</dbReference>
<dbReference type="Pfam" id="PF00989">
    <property type="entry name" value="PAS"/>
    <property type="match status" value="1"/>
</dbReference>
<dbReference type="GO" id="GO:0006355">
    <property type="term" value="P:regulation of DNA-templated transcription"/>
    <property type="evidence" value="ECO:0007669"/>
    <property type="project" value="InterPro"/>
</dbReference>
<dbReference type="CDD" id="cd00130">
    <property type="entry name" value="PAS"/>
    <property type="match status" value="1"/>
</dbReference>
<dbReference type="SUPFAM" id="SSF47757">
    <property type="entry name" value="Chemotaxis receptor methyltransferase CheR, N-terminal domain"/>
    <property type="match status" value="1"/>
</dbReference>
<name>A0A2A9ELG6_9MICO</name>
<keyword evidence="5" id="KW-0949">S-adenosyl-L-methionine</keyword>
<sequence length="641" mass="71258">MNGRTDGTAGPVPTAGQEPSRPAGRPDDDAASNGTDPDFESLVQYLKEERGFDFTGYKRSSLVRRVRRRMESVGLTDFEQYHDHLLLHPGEFTALFNTILINVTGFFRDPEAWEYLARSVVPDLLARRDDQDLRLWCAGCASGAEAYSLAMVLAEAMGLAAVRERVKIYATDVDEEALAHARLATYTAKDVHAVPTHMREKYLEPVGERFTVRKELRRVVIFGRNDLVRDAPISHVDILTCRNTLMYFNAETQGQILNRFHFALKPDGLLMLGKAEMLLNHATRFRPVDLRRRIFRKVADAGRDRRFVLPPAAQQPVTDPPELTRARSAALMAMAPATLLVDVAGHLVLANRRASQLLGISTADLGRPLEDLQLALRPEGLQGRVAAVIDTQRPVHLRDVRWEVAPADPGAFDVLITPLADETSRLGAAVVFEDVTSYRQLHSELESANQHLETAYTELQSSNEELESTNQELQSTVEELETTNEELQSTNEELETMNEELQSMNDELHVTNEALREGQDEITRLSSFMASVLDSLVGAVVVVDQDLQILAWNSVAEELWGVRSDEAVGARLPDLDIGLPVDRLRQPLLHQIDVPSAGPERLELEAVNRRGRLLRVRVTVSRLATGSEPSSGAVIVMDPAG</sequence>
<proteinExistence type="predicted"/>
<dbReference type="PROSITE" id="PS50112">
    <property type="entry name" value="PAS"/>
    <property type="match status" value="1"/>
</dbReference>
<dbReference type="InterPro" id="IPR000014">
    <property type="entry name" value="PAS"/>
</dbReference>
<evidence type="ECO:0000313" key="11">
    <source>
        <dbReference type="Proteomes" id="UP000222106"/>
    </source>
</evidence>
<dbReference type="SMART" id="SM00138">
    <property type="entry name" value="MeTrc"/>
    <property type="match status" value="1"/>
</dbReference>
<dbReference type="InterPro" id="IPR022641">
    <property type="entry name" value="CheR_N"/>
</dbReference>
<feature type="region of interest" description="Disordered" evidence="7">
    <location>
        <begin position="1"/>
        <end position="38"/>
    </location>
</feature>
<organism evidence="10 11">
    <name type="scientific">Georgenia soli</name>
    <dbReference type="NCBI Taxonomy" id="638953"/>
    <lineage>
        <taxon>Bacteria</taxon>
        <taxon>Bacillati</taxon>
        <taxon>Actinomycetota</taxon>
        <taxon>Actinomycetes</taxon>
        <taxon>Micrococcales</taxon>
        <taxon>Bogoriellaceae</taxon>
        <taxon>Georgenia</taxon>
    </lineage>
</organism>
<protein>
    <recommendedName>
        <fullName evidence="2">protein-glutamate O-methyltransferase</fullName>
        <ecNumber evidence="2">2.1.1.80</ecNumber>
    </recommendedName>
</protein>
<reference evidence="10 11" key="1">
    <citation type="submission" date="2017-10" db="EMBL/GenBank/DDBJ databases">
        <title>Sequencing the genomes of 1000 actinobacteria strains.</title>
        <authorList>
            <person name="Klenk H.-P."/>
        </authorList>
    </citation>
    <scope>NUCLEOTIDE SEQUENCE [LARGE SCALE GENOMIC DNA]</scope>
    <source>
        <strain evidence="10 11">DSM 21838</strain>
    </source>
</reference>
<dbReference type="EMBL" id="PDJI01000004">
    <property type="protein sequence ID" value="PFG39080.1"/>
    <property type="molecule type" value="Genomic_DNA"/>
</dbReference>
<keyword evidence="3" id="KW-0489">Methyltransferase</keyword>
<dbReference type="Pfam" id="PF01739">
    <property type="entry name" value="CheR"/>
    <property type="match status" value="1"/>
</dbReference>
<dbReference type="Gene3D" id="3.30.450.20">
    <property type="entry name" value="PAS domain"/>
    <property type="match status" value="2"/>
</dbReference>
<dbReference type="InterPro" id="IPR036804">
    <property type="entry name" value="CheR_N_sf"/>
</dbReference>
<evidence type="ECO:0000256" key="7">
    <source>
        <dbReference type="SAM" id="MobiDB-lite"/>
    </source>
</evidence>
<evidence type="ECO:0000259" key="8">
    <source>
        <dbReference type="PROSITE" id="PS50112"/>
    </source>
</evidence>
<evidence type="ECO:0000256" key="3">
    <source>
        <dbReference type="ARBA" id="ARBA00022603"/>
    </source>
</evidence>
<dbReference type="SMART" id="SM00091">
    <property type="entry name" value="PAS"/>
    <property type="match status" value="2"/>
</dbReference>
<dbReference type="GO" id="GO:0008983">
    <property type="term" value="F:protein-glutamate O-methyltransferase activity"/>
    <property type="evidence" value="ECO:0007669"/>
    <property type="project" value="UniProtKB-EC"/>
</dbReference>
<comment type="caution">
    <text evidence="10">The sequence shown here is derived from an EMBL/GenBank/DDBJ whole genome shotgun (WGS) entry which is preliminary data.</text>
</comment>
<dbReference type="InterPro" id="IPR013767">
    <property type="entry name" value="PAS_fold"/>
</dbReference>
<dbReference type="GO" id="GO:0032259">
    <property type="term" value="P:methylation"/>
    <property type="evidence" value="ECO:0007669"/>
    <property type="project" value="UniProtKB-KW"/>
</dbReference>
<evidence type="ECO:0000256" key="6">
    <source>
        <dbReference type="SAM" id="Coils"/>
    </source>
</evidence>
<accession>A0A2A9ELG6</accession>
<dbReference type="PROSITE" id="PS50123">
    <property type="entry name" value="CHER"/>
    <property type="match status" value="1"/>
</dbReference>
<dbReference type="SUPFAM" id="SSF53335">
    <property type="entry name" value="S-adenosyl-L-methionine-dependent methyltransferases"/>
    <property type="match status" value="1"/>
</dbReference>
<feature type="domain" description="PAS" evidence="8">
    <location>
        <begin position="525"/>
        <end position="569"/>
    </location>
</feature>
<evidence type="ECO:0000259" key="9">
    <source>
        <dbReference type="PROSITE" id="PS50123"/>
    </source>
</evidence>
<dbReference type="InterPro" id="IPR050903">
    <property type="entry name" value="Bact_Chemotaxis_MeTrfase"/>
</dbReference>
<dbReference type="InterPro" id="IPR035965">
    <property type="entry name" value="PAS-like_dom_sf"/>
</dbReference>
<dbReference type="SUPFAM" id="SSF55785">
    <property type="entry name" value="PYP-like sensor domain (PAS domain)"/>
    <property type="match status" value="2"/>
</dbReference>
<dbReference type="InterPro" id="IPR000780">
    <property type="entry name" value="CheR_MeTrfase"/>
</dbReference>
<dbReference type="InterPro" id="IPR029063">
    <property type="entry name" value="SAM-dependent_MTases_sf"/>
</dbReference>
<evidence type="ECO:0000256" key="5">
    <source>
        <dbReference type="ARBA" id="ARBA00022691"/>
    </source>
</evidence>
<keyword evidence="4" id="KW-0808">Transferase</keyword>
<keyword evidence="11" id="KW-1185">Reference proteome</keyword>
<dbReference type="Proteomes" id="UP000222106">
    <property type="component" value="Unassembled WGS sequence"/>
</dbReference>
<dbReference type="InterPro" id="IPR022642">
    <property type="entry name" value="CheR_C"/>
</dbReference>
<evidence type="ECO:0000256" key="1">
    <source>
        <dbReference type="ARBA" id="ARBA00001541"/>
    </source>
</evidence>